<proteinExistence type="predicted"/>
<evidence type="ECO:0000313" key="3">
    <source>
        <dbReference type="Proteomes" id="UP000243077"/>
    </source>
</evidence>
<organism evidence="2 3">
    <name type="scientific">Pontimonas salivibrio</name>
    <dbReference type="NCBI Taxonomy" id="1159327"/>
    <lineage>
        <taxon>Bacteria</taxon>
        <taxon>Bacillati</taxon>
        <taxon>Actinomycetota</taxon>
        <taxon>Actinomycetes</taxon>
        <taxon>Micrococcales</taxon>
        <taxon>Microbacteriaceae</taxon>
        <taxon>Pontimonas</taxon>
    </lineage>
</organism>
<evidence type="ECO:0000256" key="1">
    <source>
        <dbReference type="SAM" id="Coils"/>
    </source>
</evidence>
<name>A0A2L2BRQ7_9MICO</name>
<keyword evidence="3" id="KW-1185">Reference proteome</keyword>
<dbReference type="KEGG" id="psai:C3B54_111421"/>
<dbReference type="Proteomes" id="UP000243077">
    <property type="component" value="Chromosome"/>
</dbReference>
<evidence type="ECO:0000313" key="2">
    <source>
        <dbReference type="EMBL" id="AVG24364.1"/>
    </source>
</evidence>
<reference evidence="2 3" key="1">
    <citation type="submission" date="2018-02" db="EMBL/GenBank/DDBJ databases">
        <title>Complete genome of the streamlined marine actinobacterium Pontimonas salivibrio CL-TW6 adapted to coastal planktonic lifestype.</title>
        <authorList>
            <person name="Cho B.C."/>
            <person name="Hardies S.C."/>
            <person name="Jang G.I."/>
            <person name="Hwang C.Y."/>
        </authorList>
    </citation>
    <scope>NUCLEOTIDE SEQUENCE [LARGE SCALE GENOMIC DNA]</scope>
    <source>
        <strain evidence="2 3">CL-TW6</strain>
    </source>
</reference>
<dbReference type="EMBL" id="CP026923">
    <property type="protein sequence ID" value="AVG24364.1"/>
    <property type="molecule type" value="Genomic_DNA"/>
</dbReference>
<keyword evidence="1" id="KW-0175">Coiled coil</keyword>
<gene>
    <name evidence="2" type="ORF">C3B54_111421</name>
</gene>
<protein>
    <submittedName>
        <fullName evidence="2">Uncharacterized protein</fullName>
    </submittedName>
</protein>
<dbReference type="RefSeq" id="WP_104913851.1">
    <property type="nucleotide sequence ID" value="NZ_CP026923.1"/>
</dbReference>
<dbReference type="AlphaFoldDB" id="A0A2L2BRQ7"/>
<dbReference type="OrthoDB" id="9787474at2"/>
<sequence length="356" mass="39819">MSSLSTPAKIGRAFVALVAVGALAGQAGVVWAANWVVDHHQWIADRSIALQFEPGPQLAGYADKAQFTPEGEVYFYASRPEVVPALEFDNYCSRNEPGIGVLGCYRLQEQRIYLYDVTDERLSAMEPVIAAHEMLHAVWDRFDQATKDGLALLLEEAFAALPEDHPMRERIASYEDYDPNSRIPELYALLGTEVETLPQALEDHYALYFVDRQRVVTLAAEVYGIFNSFGAELDSLVADLDARLTVIDARKAQYELDAEILGADIAIYNDRVSRYNDGEDVRGAAGFEAEQEDLVRRQNALRAQRAEVENLIDEYNALLDQLNILNQELTELNQGINITLEQEEELGDIDTVEQAS</sequence>
<accession>A0A2L2BRQ7</accession>
<feature type="coiled-coil region" evidence="1">
    <location>
        <begin position="294"/>
        <end position="346"/>
    </location>
</feature>